<feature type="transmembrane region" description="Helical" evidence="1">
    <location>
        <begin position="21"/>
        <end position="42"/>
    </location>
</feature>
<dbReference type="Pfam" id="PF13800">
    <property type="entry name" value="Sigma_reg_N"/>
    <property type="match status" value="1"/>
</dbReference>
<organism evidence="4 5">
    <name type="scientific">Planococcus salinus</name>
    <dbReference type="NCBI Taxonomy" id="1848460"/>
    <lineage>
        <taxon>Bacteria</taxon>
        <taxon>Bacillati</taxon>
        <taxon>Bacillota</taxon>
        <taxon>Bacilli</taxon>
        <taxon>Bacillales</taxon>
        <taxon>Caryophanaceae</taxon>
        <taxon>Planococcus</taxon>
    </lineage>
</organism>
<evidence type="ECO:0000313" key="5">
    <source>
        <dbReference type="Proteomes" id="UP000275473"/>
    </source>
</evidence>
<protein>
    <recommendedName>
        <fullName evidence="6">Sigma factor regulator C-terminal domain-containing protein</fullName>
    </recommendedName>
</protein>
<evidence type="ECO:0008006" key="6">
    <source>
        <dbReference type="Google" id="ProtNLM"/>
    </source>
</evidence>
<evidence type="ECO:0000313" key="4">
    <source>
        <dbReference type="EMBL" id="RNF39383.1"/>
    </source>
</evidence>
<dbReference type="Pfam" id="PF13791">
    <property type="entry name" value="Sigma_reg_C"/>
    <property type="match status" value="1"/>
</dbReference>
<keyword evidence="1" id="KW-0812">Transmembrane</keyword>
<gene>
    <name evidence="4" type="ORF">EEX84_09875</name>
</gene>
<dbReference type="EMBL" id="RIAX01000006">
    <property type="protein sequence ID" value="RNF39383.1"/>
    <property type="molecule type" value="Genomic_DNA"/>
</dbReference>
<keyword evidence="1" id="KW-0472">Membrane</keyword>
<keyword evidence="1" id="KW-1133">Transmembrane helix</keyword>
<evidence type="ECO:0000256" key="1">
    <source>
        <dbReference type="SAM" id="Phobius"/>
    </source>
</evidence>
<name>A0A3M8P6T6_9BACL</name>
<dbReference type="InterPro" id="IPR029101">
    <property type="entry name" value="Sigma_reg_N"/>
</dbReference>
<evidence type="ECO:0000259" key="3">
    <source>
        <dbReference type="Pfam" id="PF13800"/>
    </source>
</evidence>
<sequence length="333" mass="37694">MTMEWNKEMEEKILKKSRFTLTVRILRLLLIGVLVYGAYMAVLSISSEWRNVAEENDFYTKLALDWKIPNVRGSFDFEQEEITVFGTKNLSYPLVKKVGRADVVIGEADVTKHVFNSRSYVDYQLPGREQINEFSFSLPEDPRSGNQMTANPWPNVWETLEMLHEGTVAELAFSTDRFLTPEELIEAMQPYEVDVLWMPLYTGEFVDFTPNSWGGSGNNLTLNGGLGLAGARTSSEDFQSSSLTYRLDTATIADSEKAMLQNMGALLAEKPSSYYEGFLGLGHLPERYEYLQENGFTAYGAVVTGPVKELLKLEGEELVHGEQLGEVELWDWE</sequence>
<proteinExistence type="predicted"/>
<feature type="domain" description="Sigma factor regulator C-terminal" evidence="2">
    <location>
        <begin position="160"/>
        <end position="326"/>
    </location>
</feature>
<dbReference type="AlphaFoldDB" id="A0A3M8P6T6"/>
<comment type="caution">
    <text evidence="4">The sequence shown here is derived from an EMBL/GenBank/DDBJ whole genome shotgun (WGS) entry which is preliminary data.</text>
</comment>
<dbReference type="Proteomes" id="UP000275473">
    <property type="component" value="Unassembled WGS sequence"/>
</dbReference>
<dbReference type="InterPro" id="IPR025672">
    <property type="entry name" value="Sigma_reg_C_dom"/>
</dbReference>
<feature type="domain" description="Sigma factor regulator N-terminal" evidence="3">
    <location>
        <begin position="12"/>
        <end position="101"/>
    </location>
</feature>
<keyword evidence="5" id="KW-1185">Reference proteome</keyword>
<reference evidence="4 5" key="1">
    <citation type="journal article" date="2018" name="Int. J. Syst. Evol. Microbiol.">
        <title>Planococcus salinus sp. nov., a moderately halophilic bacterium isolated from a saline-alkali soil.</title>
        <authorList>
            <person name="Gan L."/>
        </authorList>
    </citation>
    <scope>NUCLEOTIDE SEQUENCE [LARGE SCALE GENOMIC DNA]</scope>
    <source>
        <strain evidence="4 5">LCB217</strain>
    </source>
</reference>
<evidence type="ECO:0000259" key="2">
    <source>
        <dbReference type="Pfam" id="PF13791"/>
    </source>
</evidence>
<accession>A0A3M8P6T6</accession>